<keyword evidence="3" id="KW-1185">Reference proteome</keyword>
<dbReference type="EMBL" id="JABBMI010000055">
    <property type="protein sequence ID" value="NMK53964.1"/>
    <property type="molecule type" value="Genomic_DNA"/>
</dbReference>
<protein>
    <submittedName>
        <fullName evidence="2">Uncharacterized protein</fullName>
    </submittedName>
</protein>
<evidence type="ECO:0000313" key="2">
    <source>
        <dbReference type="EMBL" id="NMK53964.1"/>
    </source>
</evidence>
<feature type="transmembrane region" description="Helical" evidence="1">
    <location>
        <begin position="31"/>
        <end position="49"/>
    </location>
</feature>
<accession>A0ABX1SQ99</accession>
<reference evidence="2 3" key="1">
    <citation type="submission" date="2020-04" db="EMBL/GenBank/DDBJ databases">
        <title>The Epidemiology and Molecular Characteristics of Linezolid-Resistant Staphylococcus capitis in Huashan Hospital, Shanghai.</title>
        <authorList>
            <person name="Ding L."/>
            <person name="Li P."/>
            <person name="Yang Y."/>
            <person name="Lin D."/>
            <person name="Xu X."/>
        </authorList>
    </citation>
    <scope>NUCLEOTIDE SEQUENCE [LARGE SCALE GENOMIC DNA]</scope>
    <source>
        <strain evidence="2 3">17-84</strain>
    </source>
</reference>
<dbReference type="Proteomes" id="UP000538955">
    <property type="component" value="Unassembled WGS sequence"/>
</dbReference>
<gene>
    <name evidence="2" type="ORF">HHM24_04255</name>
</gene>
<keyword evidence="1" id="KW-0812">Transmembrane</keyword>
<name>A0ABX1SQ99_STACP</name>
<organism evidence="2 3">
    <name type="scientific">Staphylococcus capitis</name>
    <dbReference type="NCBI Taxonomy" id="29388"/>
    <lineage>
        <taxon>Bacteria</taxon>
        <taxon>Bacillati</taxon>
        <taxon>Bacillota</taxon>
        <taxon>Bacilli</taxon>
        <taxon>Bacillales</taxon>
        <taxon>Staphylococcaceae</taxon>
        <taxon>Staphylococcus</taxon>
    </lineage>
</organism>
<evidence type="ECO:0000256" key="1">
    <source>
        <dbReference type="SAM" id="Phobius"/>
    </source>
</evidence>
<keyword evidence="1" id="KW-0472">Membrane</keyword>
<sequence>MEFIDNIKRFFSHITGDVNNWFHHAINDPNMMYVAFVGLFVFAGVYVLYNYSK</sequence>
<comment type="caution">
    <text evidence="2">The sequence shown here is derived from an EMBL/GenBank/DDBJ whole genome shotgun (WGS) entry which is preliminary data.</text>
</comment>
<keyword evidence="1" id="KW-1133">Transmembrane helix</keyword>
<dbReference type="RefSeq" id="WP_168992926.1">
    <property type="nucleotide sequence ID" value="NZ_JABBMI010000055.1"/>
</dbReference>
<proteinExistence type="predicted"/>
<evidence type="ECO:0000313" key="3">
    <source>
        <dbReference type="Proteomes" id="UP000538955"/>
    </source>
</evidence>